<dbReference type="STRING" id="29655.A0A0K9NVW2"/>
<keyword evidence="4" id="KW-1185">Reference proteome</keyword>
<feature type="domain" description="Enoyl reductase (ER)" evidence="2">
    <location>
        <begin position="18"/>
        <end position="334"/>
    </location>
</feature>
<dbReference type="OMA" id="CDIRGVF"/>
<comment type="subunit">
    <text evidence="1">Homodimer.</text>
</comment>
<dbReference type="SUPFAM" id="SSF51735">
    <property type="entry name" value="NAD(P)-binding Rossmann-fold domains"/>
    <property type="match status" value="1"/>
</dbReference>
<protein>
    <submittedName>
        <fullName evidence="3">Oxidoreductase, zinc-binding dehydrogenase family protein</fullName>
    </submittedName>
</protein>
<dbReference type="InterPro" id="IPR013149">
    <property type="entry name" value="ADH-like_C"/>
</dbReference>
<dbReference type="CDD" id="cd08241">
    <property type="entry name" value="QOR1"/>
    <property type="match status" value="1"/>
</dbReference>
<proteinExistence type="predicted"/>
<dbReference type="EMBL" id="LFYR01001565">
    <property type="protein sequence ID" value="KMZ60916.1"/>
    <property type="molecule type" value="Genomic_DNA"/>
</dbReference>
<dbReference type="Gene3D" id="3.40.50.720">
    <property type="entry name" value="NAD(P)-binding Rossmann-like Domain"/>
    <property type="match status" value="1"/>
</dbReference>
<dbReference type="AlphaFoldDB" id="A0A0K9NVW2"/>
<accession>A0A0K9NVW2</accession>
<dbReference type="SUPFAM" id="SSF50129">
    <property type="entry name" value="GroES-like"/>
    <property type="match status" value="1"/>
</dbReference>
<dbReference type="InterPro" id="IPR011032">
    <property type="entry name" value="GroES-like_sf"/>
</dbReference>
<evidence type="ECO:0000259" key="2">
    <source>
        <dbReference type="SMART" id="SM00829"/>
    </source>
</evidence>
<dbReference type="PANTHER" id="PTHR43677:SF4">
    <property type="entry name" value="QUINONE OXIDOREDUCTASE-LIKE PROTEIN 2"/>
    <property type="match status" value="1"/>
</dbReference>
<reference evidence="4" key="1">
    <citation type="journal article" date="2016" name="Nature">
        <title>The genome of the seagrass Zostera marina reveals angiosperm adaptation to the sea.</title>
        <authorList>
            <person name="Olsen J.L."/>
            <person name="Rouze P."/>
            <person name="Verhelst B."/>
            <person name="Lin Y.-C."/>
            <person name="Bayer T."/>
            <person name="Collen J."/>
            <person name="Dattolo E."/>
            <person name="De Paoli E."/>
            <person name="Dittami S."/>
            <person name="Maumus F."/>
            <person name="Michel G."/>
            <person name="Kersting A."/>
            <person name="Lauritano C."/>
            <person name="Lohaus R."/>
            <person name="Toepel M."/>
            <person name="Tonon T."/>
            <person name="Vanneste K."/>
            <person name="Amirebrahimi M."/>
            <person name="Brakel J."/>
            <person name="Bostroem C."/>
            <person name="Chovatia M."/>
            <person name="Grimwood J."/>
            <person name="Jenkins J.W."/>
            <person name="Jueterbock A."/>
            <person name="Mraz A."/>
            <person name="Stam W.T."/>
            <person name="Tice H."/>
            <person name="Bornberg-Bauer E."/>
            <person name="Green P.J."/>
            <person name="Pearson G.A."/>
            <person name="Procaccini G."/>
            <person name="Duarte C.M."/>
            <person name="Schmutz J."/>
            <person name="Reusch T.B.H."/>
            <person name="Van de Peer Y."/>
        </authorList>
    </citation>
    <scope>NUCLEOTIDE SEQUENCE [LARGE SCALE GENOMIC DNA]</scope>
    <source>
        <strain evidence="4">cv. Finnish</strain>
    </source>
</reference>
<dbReference type="Pfam" id="PF08240">
    <property type="entry name" value="ADH_N"/>
    <property type="match status" value="1"/>
</dbReference>
<evidence type="ECO:0000256" key="1">
    <source>
        <dbReference type="ARBA" id="ARBA00011738"/>
    </source>
</evidence>
<organism evidence="3 4">
    <name type="scientific">Zostera marina</name>
    <name type="common">Eelgrass</name>
    <dbReference type="NCBI Taxonomy" id="29655"/>
    <lineage>
        <taxon>Eukaryota</taxon>
        <taxon>Viridiplantae</taxon>
        <taxon>Streptophyta</taxon>
        <taxon>Embryophyta</taxon>
        <taxon>Tracheophyta</taxon>
        <taxon>Spermatophyta</taxon>
        <taxon>Magnoliopsida</taxon>
        <taxon>Liliopsida</taxon>
        <taxon>Zosteraceae</taxon>
        <taxon>Zostera</taxon>
    </lineage>
</organism>
<sequence length="346" mass="36801">MEVLVCRNIGDPTGPMIGTSPIAVSKSHIIPTIGGPTSVRVRIRATSLNFANYLQILGKYQEKPQLPFIPGSDYSGTVESIGASVSKFRVGDRVCSIAAVGSFAEFIVAEEKDLFFVPEGCDLVAAGALPVVYGTSHVALVHRAQLKSGQVLMVLGAAGGVGLSAVQIGKACGAIVIAVARGAEKIQFLQSLGADHVIDPTQNGILDSVKKFLKSRKLQGIDVLYDPVGGKFTKEAMKLLKWGAQILVIGFASGQVPIIPANIALVKNWTVHGLYWGSYKIHCPNVFEDSLNQLLSWLAKGFISVNISHTYSLSEANLAFGTIKERKSIGKVVIVVENSSSARSKL</sequence>
<dbReference type="Gene3D" id="3.90.180.10">
    <property type="entry name" value="Medium-chain alcohol dehydrogenases, catalytic domain"/>
    <property type="match status" value="1"/>
</dbReference>
<evidence type="ECO:0000313" key="4">
    <source>
        <dbReference type="Proteomes" id="UP000036987"/>
    </source>
</evidence>
<dbReference type="Proteomes" id="UP000036987">
    <property type="component" value="Unassembled WGS sequence"/>
</dbReference>
<dbReference type="PANTHER" id="PTHR43677">
    <property type="entry name" value="SHORT-CHAIN DEHYDROGENASE/REDUCTASE"/>
    <property type="match status" value="1"/>
</dbReference>
<dbReference type="GO" id="GO:0016491">
    <property type="term" value="F:oxidoreductase activity"/>
    <property type="evidence" value="ECO:0000318"/>
    <property type="project" value="GO_Central"/>
</dbReference>
<gene>
    <name evidence="3" type="ORF">ZOSMA_56G01500</name>
</gene>
<comment type="caution">
    <text evidence="3">The sequence shown here is derived from an EMBL/GenBank/DDBJ whole genome shotgun (WGS) entry which is preliminary data.</text>
</comment>
<dbReference type="InterPro" id="IPR020843">
    <property type="entry name" value="ER"/>
</dbReference>
<dbReference type="InterPro" id="IPR051397">
    <property type="entry name" value="Zn-ADH-like_protein"/>
</dbReference>
<dbReference type="InterPro" id="IPR036291">
    <property type="entry name" value="NAD(P)-bd_dom_sf"/>
</dbReference>
<name>A0A0K9NVW2_ZOSMR</name>
<dbReference type="OrthoDB" id="10257049at2759"/>
<dbReference type="Pfam" id="PF00107">
    <property type="entry name" value="ADH_zinc_N"/>
    <property type="match status" value="1"/>
</dbReference>
<dbReference type="InterPro" id="IPR013154">
    <property type="entry name" value="ADH-like_N"/>
</dbReference>
<evidence type="ECO:0000313" key="3">
    <source>
        <dbReference type="EMBL" id="KMZ60916.1"/>
    </source>
</evidence>
<dbReference type="SMART" id="SM00829">
    <property type="entry name" value="PKS_ER"/>
    <property type="match status" value="1"/>
</dbReference>